<name>A0A3E4PQ29_9FIRM</name>
<comment type="caution">
    <text evidence="1">The sequence shown here is derived from an EMBL/GenBank/DDBJ whole genome shotgun (WGS) entry which is preliminary data.</text>
</comment>
<proteinExistence type="predicted"/>
<dbReference type="RefSeq" id="WP_117660286.1">
    <property type="nucleotide sequence ID" value="NZ_QSRA01000013.1"/>
</dbReference>
<dbReference type="Proteomes" id="UP000261324">
    <property type="component" value="Unassembled WGS sequence"/>
</dbReference>
<dbReference type="EMBL" id="QSRA01000013">
    <property type="protein sequence ID" value="RGK81915.1"/>
    <property type="molecule type" value="Genomic_DNA"/>
</dbReference>
<reference evidence="1 2" key="1">
    <citation type="submission" date="2018-08" db="EMBL/GenBank/DDBJ databases">
        <title>A genome reference for cultivated species of the human gut microbiota.</title>
        <authorList>
            <person name="Zou Y."/>
            <person name="Xue W."/>
            <person name="Luo G."/>
        </authorList>
    </citation>
    <scope>NUCLEOTIDE SEQUENCE [LARGE SCALE GENOMIC DNA]</scope>
    <source>
        <strain evidence="1 2">TF09-3</strain>
    </source>
</reference>
<protein>
    <submittedName>
        <fullName evidence="1">Uncharacterized protein</fullName>
    </submittedName>
</protein>
<gene>
    <name evidence="1" type="ORF">DXC93_10340</name>
</gene>
<dbReference type="AlphaFoldDB" id="A0A3E4PQ29"/>
<accession>A0A3E4PQ29</accession>
<evidence type="ECO:0000313" key="1">
    <source>
        <dbReference type="EMBL" id="RGK81915.1"/>
    </source>
</evidence>
<evidence type="ECO:0000313" key="2">
    <source>
        <dbReference type="Proteomes" id="UP000261324"/>
    </source>
</evidence>
<organism evidence="1 2">
    <name type="scientific">Dorea formicigenerans</name>
    <dbReference type="NCBI Taxonomy" id="39486"/>
    <lineage>
        <taxon>Bacteria</taxon>
        <taxon>Bacillati</taxon>
        <taxon>Bacillota</taxon>
        <taxon>Clostridia</taxon>
        <taxon>Lachnospirales</taxon>
        <taxon>Lachnospiraceae</taxon>
        <taxon>Dorea</taxon>
    </lineage>
</organism>
<sequence>MSTRYTKEELEEYFFEALAMFNDVLESDIISENVVLDFFTPANGLAVYKRFCEKYFSDKYEKQHETENYFEFIAAEAFVGKKLYGVLIRSDIEFSLSEVLMTFLHEISHLFCTRNEIESGDFFDRYCMGSGEEDGYYNAGYAVWREAIADIMADSIMSEYATLKLEMAADEILNCYNHIRRQDSEAKKYISLIIVYVMTSEEVAGTEDWNVAEKAIESKINISNSILREILKLVFEKLHQSPFWEITPEFIRELGILCIKLIVYRTFENNRSE</sequence>